<dbReference type="EMBL" id="MU839833">
    <property type="protein sequence ID" value="KAK1755861.1"/>
    <property type="molecule type" value="Genomic_DNA"/>
</dbReference>
<gene>
    <name evidence="4" type="ORF">QBC47DRAFT_413595</name>
</gene>
<keyword evidence="2" id="KW-1133">Transmembrane helix</keyword>
<accession>A0AAJ0F5L1</accession>
<dbReference type="PANTHER" id="PTHR38793">
    <property type="entry name" value="SLATT_FUNGAL DOMAIN-CONTAINING PROTEIN-RELATED"/>
    <property type="match status" value="1"/>
</dbReference>
<reference evidence="4" key="1">
    <citation type="submission" date="2023-06" db="EMBL/GenBank/DDBJ databases">
        <title>Genome-scale phylogeny and comparative genomics of the fungal order Sordariales.</title>
        <authorList>
            <consortium name="Lawrence Berkeley National Laboratory"/>
            <person name="Hensen N."/>
            <person name="Bonometti L."/>
            <person name="Westerberg I."/>
            <person name="Brannstrom I.O."/>
            <person name="Guillou S."/>
            <person name="Cros-Aarteil S."/>
            <person name="Calhoun S."/>
            <person name="Haridas S."/>
            <person name="Kuo A."/>
            <person name="Mondo S."/>
            <person name="Pangilinan J."/>
            <person name="Riley R."/>
            <person name="Labutti K."/>
            <person name="Andreopoulos B."/>
            <person name="Lipzen A."/>
            <person name="Chen C."/>
            <person name="Yanf M."/>
            <person name="Daum C."/>
            <person name="Ng V."/>
            <person name="Clum A."/>
            <person name="Steindorff A."/>
            <person name="Ohm R."/>
            <person name="Martin F."/>
            <person name="Silar P."/>
            <person name="Natvig D."/>
            <person name="Lalanne C."/>
            <person name="Gautier V."/>
            <person name="Ament-Velasquez S.L."/>
            <person name="Kruys A."/>
            <person name="Hutchinson M.I."/>
            <person name="Powell A.J."/>
            <person name="Barry K."/>
            <person name="Miller A.N."/>
            <person name="Grigoriev I.V."/>
            <person name="Debuchy R."/>
            <person name="Gladieux P."/>
            <person name="Thoren M.H."/>
            <person name="Johannesson H."/>
        </authorList>
    </citation>
    <scope>NUCLEOTIDE SEQUENCE</scope>
    <source>
        <strain evidence="4">PSN4</strain>
    </source>
</reference>
<feature type="transmembrane region" description="Helical" evidence="2">
    <location>
        <begin position="217"/>
        <end position="236"/>
    </location>
</feature>
<evidence type="ECO:0000259" key="3">
    <source>
        <dbReference type="Pfam" id="PF18142"/>
    </source>
</evidence>
<dbReference type="NCBIfam" id="NF033635">
    <property type="entry name" value="SLATT_fungal"/>
    <property type="match status" value="1"/>
</dbReference>
<sequence length="326" mass="33886">MSSTEHTEHDQDQDESTPLLASPPTTGFDTIPSVGETPAPAPTPPTPAPTPAPGLPAPPGPAPTTPSVPSVPVPPVAGPATPVPTPTPVPVPAPTPAPAPVPTTPPVQHEAVKKADDQIAWSEPAGLRVRGQNDENLIIFRRAVGINSTMGGAGEVRSLEEGRKRASGMYASCIREQREKAFAYALIQACVYASHFLQIIVGASLTALGPSAGDHTLTITLLGALNTVVAGILALVKGQGLPERLRQDRAGFRKLQDWIEQTEALLAVGVIGKDRKEVGLLVQIAFVKYNAAKASEENNVPENYVRAADDAQGAVGGGQVRSASPR</sequence>
<feature type="compositionally biased region" description="Pro residues" evidence="1">
    <location>
        <begin position="39"/>
        <end position="74"/>
    </location>
</feature>
<name>A0AAJ0F5L1_9PEZI</name>
<feature type="domain" description="SMODS and SLOG-associating 2TM effector" evidence="3">
    <location>
        <begin position="173"/>
        <end position="294"/>
    </location>
</feature>
<dbReference type="AlphaFoldDB" id="A0AAJ0F5L1"/>
<proteinExistence type="predicted"/>
<dbReference type="PRINTS" id="PR01217">
    <property type="entry name" value="PRICHEXTENSN"/>
</dbReference>
<feature type="compositionally biased region" description="Basic and acidic residues" evidence="1">
    <location>
        <begin position="1"/>
        <end position="10"/>
    </location>
</feature>
<keyword evidence="2" id="KW-0472">Membrane</keyword>
<evidence type="ECO:0000256" key="2">
    <source>
        <dbReference type="SAM" id="Phobius"/>
    </source>
</evidence>
<protein>
    <recommendedName>
        <fullName evidence="3">SMODS and SLOG-associating 2TM effector domain-containing protein</fullName>
    </recommendedName>
</protein>
<organism evidence="4 5">
    <name type="scientific">Echria macrotheca</name>
    <dbReference type="NCBI Taxonomy" id="438768"/>
    <lineage>
        <taxon>Eukaryota</taxon>
        <taxon>Fungi</taxon>
        <taxon>Dikarya</taxon>
        <taxon>Ascomycota</taxon>
        <taxon>Pezizomycotina</taxon>
        <taxon>Sordariomycetes</taxon>
        <taxon>Sordariomycetidae</taxon>
        <taxon>Sordariales</taxon>
        <taxon>Schizotheciaceae</taxon>
        <taxon>Echria</taxon>
    </lineage>
</organism>
<feature type="transmembrane region" description="Helical" evidence="2">
    <location>
        <begin position="181"/>
        <end position="205"/>
    </location>
</feature>
<dbReference type="PANTHER" id="PTHR38793:SF3">
    <property type="entry name" value="SMODS AND SLOG-ASSOCIATING 2TM EFFECTOR DOMAIN-CONTAINING PROTEIN"/>
    <property type="match status" value="1"/>
</dbReference>
<comment type="caution">
    <text evidence="4">The sequence shown here is derived from an EMBL/GenBank/DDBJ whole genome shotgun (WGS) entry which is preliminary data.</text>
</comment>
<evidence type="ECO:0000313" key="5">
    <source>
        <dbReference type="Proteomes" id="UP001239445"/>
    </source>
</evidence>
<dbReference type="Proteomes" id="UP001239445">
    <property type="component" value="Unassembled WGS sequence"/>
</dbReference>
<keyword evidence="2" id="KW-0812">Transmembrane</keyword>
<keyword evidence="5" id="KW-1185">Reference proteome</keyword>
<evidence type="ECO:0000313" key="4">
    <source>
        <dbReference type="EMBL" id="KAK1755861.1"/>
    </source>
</evidence>
<feature type="region of interest" description="Disordered" evidence="1">
    <location>
        <begin position="1"/>
        <end position="74"/>
    </location>
</feature>
<evidence type="ECO:0000256" key="1">
    <source>
        <dbReference type="SAM" id="MobiDB-lite"/>
    </source>
</evidence>
<dbReference type="Pfam" id="PF18142">
    <property type="entry name" value="SLATT_fungal"/>
    <property type="match status" value="1"/>
</dbReference>
<dbReference type="InterPro" id="IPR041622">
    <property type="entry name" value="SLATT_fungi"/>
</dbReference>